<evidence type="ECO:0000313" key="1">
    <source>
        <dbReference type="EMBL" id="KDE61456.1"/>
    </source>
</evidence>
<protein>
    <submittedName>
        <fullName evidence="1">Uncharacterized protein</fullName>
    </submittedName>
</protein>
<name>A0AB73BU36_9FUSO</name>
<comment type="caution">
    <text evidence="1">The sequence shown here is derived from an EMBL/GenBank/DDBJ whole genome shotgun (WGS) entry which is preliminary data.</text>
</comment>
<dbReference type="EMBL" id="JAAC01000184">
    <property type="protein sequence ID" value="KDE61456.1"/>
    <property type="molecule type" value="Genomic_DNA"/>
</dbReference>
<organism evidence="1 2">
    <name type="scientific">Fusobacterium necrophorum BL</name>
    <dbReference type="NCBI Taxonomy" id="1441732"/>
    <lineage>
        <taxon>Bacteria</taxon>
        <taxon>Fusobacteriati</taxon>
        <taxon>Fusobacteriota</taxon>
        <taxon>Fusobacteriia</taxon>
        <taxon>Fusobacteriales</taxon>
        <taxon>Fusobacteriaceae</taxon>
        <taxon>Fusobacterium</taxon>
    </lineage>
</organism>
<gene>
    <name evidence="1" type="ORF">FUSO3_10050</name>
</gene>
<evidence type="ECO:0000313" key="2">
    <source>
        <dbReference type="Proteomes" id="UP000027473"/>
    </source>
</evidence>
<reference evidence="1 2" key="1">
    <citation type="submission" date="2014-01" db="EMBL/GenBank/DDBJ databases">
        <title>Comparative genomics of Fusobacterium necrophorum wild isolates.</title>
        <authorList>
            <person name="Kittichotirat W."/>
            <person name="Bumgarner R.E."/>
            <person name="Lawrence P."/>
        </authorList>
    </citation>
    <scope>NUCLEOTIDE SEQUENCE [LARGE SCALE GENOMIC DNA]</scope>
    <source>
        <strain evidence="1 2">BL</strain>
    </source>
</reference>
<proteinExistence type="predicted"/>
<dbReference type="Proteomes" id="UP000027473">
    <property type="component" value="Unassembled WGS sequence"/>
</dbReference>
<dbReference type="AlphaFoldDB" id="A0AB73BU36"/>
<dbReference type="RefSeq" id="WP_035920211.1">
    <property type="nucleotide sequence ID" value="NZ_JAAC01000184.1"/>
</dbReference>
<sequence length="283" mass="33423">MEKILVELDTVYTKYRMFSKINTKCHLLKKINQLEESFLMLKFSDNSINVIKTLFETMHIFTRIRILFLLSHLPEKNQTLQLLLWQELLKTSSSQNAKKYNISFLFSALMYSNLPFLENSLIENQEYFLSLHYKSEFLLLLSSIATTNDSLSLFFSNFHKYHDECFWGIGNLASHQGELFIKRSLFKDILITFERYLSPKKEKIPNSIYYALAQLCITDEGIDPQRLNHISHKLFLIKDFNNPLYNICRKRVNNISLNHFELLYLESVSKNFPLLGRKVLPNP</sequence>
<accession>A0AB73BU36</accession>